<reference evidence="3" key="1">
    <citation type="journal article" date="2021" name="Sci. Rep.">
        <title>Diploid genomic architecture of Nitzschia inconspicua, an elite biomass production diatom.</title>
        <authorList>
            <person name="Oliver A."/>
            <person name="Podell S."/>
            <person name="Pinowska A."/>
            <person name="Traller J.C."/>
            <person name="Smith S.R."/>
            <person name="McClure R."/>
            <person name="Beliaev A."/>
            <person name="Bohutskyi P."/>
            <person name="Hill E.A."/>
            <person name="Rabines A."/>
            <person name="Zheng H."/>
            <person name="Allen L.Z."/>
            <person name="Kuo A."/>
            <person name="Grigoriev I.V."/>
            <person name="Allen A.E."/>
            <person name="Hazlebeck D."/>
            <person name="Allen E.E."/>
        </authorList>
    </citation>
    <scope>NUCLEOTIDE SEQUENCE</scope>
    <source>
        <strain evidence="3">Hildebrandi</strain>
    </source>
</reference>
<dbReference type="GO" id="GO:0006265">
    <property type="term" value="P:DNA topological change"/>
    <property type="evidence" value="ECO:0007669"/>
    <property type="project" value="TreeGrafter"/>
</dbReference>
<dbReference type="GO" id="GO:0003677">
    <property type="term" value="F:DNA binding"/>
    <property type="evidence" value="ECO:0007669"/>
    <property type="project" value="TreeGrafter"/>
</dbReference>
<feature type="region of interest" description="Disordered" evidence="2">
    <location>
        <begin position="1"/>
        <end position="43"/>
    </location>
</feature>
<evidence type="ECO:0000313" key="4">
    <source>
        <dbReference type="EMBL" id="KAG7362442.1"/>
    </source>
</evidence>
<accession>A0A9K3KAQ5</accession>
<evidence type="ECO:0000313" key="5">
    <source>
        <dbReference type="Proteomes" id="UP000693970"/>
    </source>
</evidence>
<evidence type="ECO:0000313" key="3">
    <source>
        <dbReference type="EMBL" id="KAG7339631.1"/>
    </source>
</evidence>
<gene>
    <name evidence="3" type="ORF">IV203_024670</name>
    <name evidence="4" type="ORF">IV203_025326</name>
</gene>
<dbReference type="GO" id="GO:0005524">
    <property type="term" value="F:ATP binding"/>
    <property type="evidence" value="ECO:0007669"/>
    <property type="project" value="TreeGrafter"/>
</dbReference>
<dbReference type="PANTHER" id="PTHR43493:SF5">
    <property type="entry name" value="DNA GYRASE SUBUNIT A, CHLOROPLASTIC_MITOCHONDRIAL"/>
    <property type="match status" value="1"/>
</dbReference>
<dbReference type="PANTHER" id="PTHR43493">
    <property type="entry name" value="DNA GYRASE/TOPOISOMERASE SUBUNIT A"/>
    <property type="match status" value="1"/>
</dbReference>
<feature type="compositionally biased region" description="Polar residues" evidence="2">
    <location>
        <begin position="13"/>
        <end position="23"/>
    </location>
</feature>
<dbReference type="GO" id="GO:0009330">
    <property type="term" value="C:DNA topoisomerase type II (double strand cut, ATP-hydrolyzing) complex"/>
    <property type="evidence" value="ECO:0007669"/>
    <property type="project" value="TreeGrafter"/>
</dbReference>
<feature type="compositionally biased region" description="Low complexity" evidence="2">
    <location>
        <begin position="24"/>
        <end position="42"/>
    </location>
</feature>
<dbReference type="Proteomes" id="UP000693970">
    <property type="component" value="Unassembled WGS sequence"/>
</dbReference>
<feature type="coiled-coil region" evidence="1">
    <location>
        <begin position="62"/>
        <end position="92"/>
    </location>
</feature>
<dbReference type="GO" id="GO:0003918">
    <property type="term" value="F:DNA topoisomerase type II (double strand cut, ATP-hydrolyzing) activity"/>
    <property type="evidence" value="ECO:0007669"/>
    <property type="project" value="TreeGrafter"/>
</dbReference>
<dbReference type="EMBL" id="JAGRRH010000031">
    <property type="protein sequence ID" value="KAG7339631.1"/>
    <property type="molecule type" value="Genomic_DNA"/>
</dbReference>
<dbReference type="InterPro" id="IPR050220">
    <property type="entry name" value="Type_II_DNA_Topoisomerases"/>
</dbReference>
<dbReference type="OrthoDB" id="734at2759"/>
<evidence type="ECO:0000256" key="1">
    <source>
        <dbReference type="SAM" id="Coils"/>
    </source>
</evidence>
<dbReference type="AlphaFoldDB" id="A0A9K3KAQ5"/>
<keyword evidence="5" id="KW-1185">Reference proteome</keyword>
<keyword evidence="1" id="KW-0175">Coiled coil</keyword>
<proteinExistence type="predicted"/>
<organism evidence="3 5">
    <name type="scientific">Nitzschia inconspicua</name>
    <dbReference type="NCBI Taxonomy" id="303405"/>
    <lineage>
        <taxon>Eukaryota</taxon>
        <taxon>Sar</taxon>
        <taxon>Stramenopiles</taxon>
        <taxon>Ochrophyta</taxon>
        <taxon>Bacillariophyta</taxon>
        <taxon>Bacillariophyceae</taxon>
        <taxon>Bacillariophycidae</taxon>
        <taxon>Bacillariales</taxon>
        <taxon>Bacillariaceae</taxon>
        <taxon>Nitzschia</taxon>
    </lineage>
</organism>
<comment type="caution">
    <text evidence="3">The sequence shown here is derived from an EMBL/GenBank/DDBJ whole genome shotgun (WGS) entry which is preliminary data.</text>
</comment>
<sequence>MPDTASCREALMRTNNSNDTTTPKSSSKSSSSSSSSSKSAASTLNLGLSREQADSVLRLQLGQLTRLNQDKLKEELDDLEAKGADLQRLLEQDDAVYEYMVTEFQDMDQKFGHDRKTRILRDEDGQVNEVDLVTNVRSVIVVTRGGYIKRMPLKTFESQRHRHQFLVSIGAGGVVVRDNLPAGLEADIGGLAVLERGPGVEGLGVEEGIFR</sequence>
<protein>
    <submittedName>
        <fullName evidence="3">DNA gyrase subunit A</fullName>
    </submittedName>
</protein>
<evidence type="ECO:0000256" key="2">
    <source>
        <dbReference type="SAM" id="MobiDB-lite"/>
    </source>
</evidence>
<reference evidence="3" key="2">
    <citation type="submission" date="2021-04" db="EMBL/GenBank/DDBJ databases">
        <authorList>
            <person name="Podell S."/>
        </authorList>
    </citation>
    <scope>NUCLEOTIDE SEQUENCE</scope>
    <source>
        <strain evidence="3">Hildebrandi</strain>
    </source>
</reference>
<name>A0A9K3KAQ5_9STRA</name>
<dbReference type="EMBL" id="JAGRRH010000011">
    <property type="protein sequence ID" value="KAG7362442.1"/>
    <property type="molecule type" value="Genomic_DNA"/>
</dbReference>